<reference evidence="3 4" key="1">
    <citation type="submission" date="2019-02" db="EMBL/GenBank/DDBJ databases">
        <title>Genomic Encyclopedia of Type Strains, Phase IV (KMG-IV): sequencing the most valuable type-strain genomes for metagenomic binning, comparative biology and taxonomic classification.</title>
        <authorList>
            <person name="Goeker M."/>
        </authorList>
    </citation>
    <scope>NUCLEOTIDE SEQUENCE [LARGE SCALE GENOMIC DNA]</scope>
    <source>
        <strain evidence="3 4">K24</strain>
    </source>
</reference>
<dbReference type="EMBL" id="SGXC01000001">
    <property type="protein sequence ID" value="RZS86304.1"/>
    <property type="molecule type" value="Genomic_DNA"/>
</dbReference>
<dbReference type="Gene3D" id="3.40.190.150">
    <property type="entry name" value="Bordetella uptake gene, domain 1"/>
    <property type="match status" value="1"/>
</dbReference>
<keyword evidence="4" id="KW-1185">Reference proteome</keyword>
<accession>A0A4Q7NM93</accession>
<proteinExistence type="inferred from homology"/>
<name>A0A4Q7NM93_9BURK</name>
<evidence type="ECO:0000256" key="2">
    <source>
        <dbReference type="SAM" id="SignalP"/>
    </source>
</evidence>
<comment type="similarity">
    <text evidence="1">Belongs to the UPF0065 (bug) family.</text>
</comment>
<gene>
    <name evidence="3" type="ORF">EV675_2344</name>
</gene>
<evidence type="ECO:0000313" key="3">
    <source>
        <dbReference type="EMBL" id="RZS86304.1"/>
    </source>
</evidence>
<dbReference type="RefSeq" id="WP_165404551.1">
    <property type="nucleotide sequence ID" value="NZ_SGXC01000001.1"/>
</dbReference>
<evidence type="ECO:0000256" key="1">
    <source>
        <dbReference type="ARBA" id="ARBA00006987"/>
    </source>
</evidence>
<dbReference type="PANTHER" id="PTHR42928">
    <property type="entry name" value="TRICARBOXYLATE-BINDING PROTEIN"/>
    <property type="match status" value="1"/>
</dbReference>
<dbReference type="Proteomes" id="UP000292445">
    <property type="component" value="Unassembled WGS sequence"/>
</dbReference>
<feature type="signal peptide" evidence="2">
    <location>
        <begin position="1"/>
        <end position="25"/>
    </location>
</feature>
<dbReference type="CDD" id="cd07012">
    <property type="entry name" value="PBP2_Bug_TTT"/>
    <property type="match status" value="1"/>
</dbReference>
<organism evidence="3 4">
    <name type="scientific">Pigmentiphaga kullae</name>
    <dbReference type="NCBI Taxonomy" id="151784"/>
    <lineage>
        <taxon>Bacteria</taxon>
        <taxon>Pseudomonadati</taxon>
        <taxon>Pseudomonadota</taxon>
        <taxon>Betaproteobacteria</taxon>
        <taxon>Burkholderiales</taxon>
        <taxon>Alcaligenaceae</taxon>
        <taxon>Pigmentiphaga</taxon>
    </lineage>
</organism>
<dbReference type="AlphaFoldDB" id="A0A4Q7NM93"/>
<comment type="caution">
    <text evidence="3">The sequence shown here is derived from an EMBL/GenBank/DDBJ whole genome shotgun (WGS) entry which is preliminary data.</text>
</comment>
<dbReference type="InterPro" id="IPR005064">
    <property type="entry name" value="BUG"/>
</dbReference>
<keyword evidence="2" id="KW-0732">Signal</keyword>
<keyword evidence="3" id="KW-0675">Receptor</keyword>
<dbReference type="PANTHER" id="PTHR42928:SF5">
    <property type="entry name" value="BLR1237 PROTEIN"/>
    <property type="match status" value="1"/>
</dbReference>
<dbReference type="Pfam" id="PF03401">
    <property type="entry name" value="TctC"/>
    <property type="match status" value="1"/>
</dbReference>
<feature type="chain" id="PRO_5020311494" evidence="2">
    <location>
        <begin position="26"/>
        <end position="326"/>
    </location>
</feature>
<dbReference type="Gene3D" id="3.40.190.10">
    <property type="entry name" value="Periplasmic binding protein-like II"/>
    <property type="match status" value="1"/>
</dbReference>
<protein>
    <submittedName>
        <fullName evidence="3">Tripartite-type tricarboxylate transporter receptor subunit TctC</fullName>
    </submittedName>
</protein>
<evidence type="ECO:0000313" key="4">
    <source>
        <dbReference type="Proteomes" id="UP000292445"/>
    </source>
</evidence>
<dbReference type="PIRSF" id="PIRSF017082">
    <property type="entry name" value="YflP"/>
    <property type="match status" value="1"/>
</dbReference>
<sequence>MFLRRPILSAIIVLAGAAATAPATCAESYPSRPIRLIVPYAPGGPVDVIGRLVAQALGESVEHNVYVDNRPGGSGTVGTLAAIHAQADGYTLLIGSTATISILPSLKANVGYDPLRDLIPISVVATGVHIFAVNPKVPADDMKSFVAYARSQSVPLAAAAGGAGTPDDLALYLLEREAGIALSHIPYKGTGPAIADVAAGHVPVIAADASALLPFLEAGRLKPLGIAAMQRNPLVPNVPTLDEQGLKGVQSGGWFGVFAPAGTPPGIVHGLSTRLAAQLSKPAVQARLQAAGVLPVITDASSAKVRVQQETEKWRSLIRSANVRVD</sequence>
<dbReference type="InterPro" id="IPR042100">
    <property type="entry name" value="Bug_dom1"/>
</dbReference>